<reference evidence="1" key="2">
    <citation type="journal article" date="2015" name="Data Brief">
        <title>Shoot transcriptome of the giant reed, Arundo donax.</title>
        <authorList>
            <person name="Barrero R.A."/>
            <person name="Guerrero F.D."/>
            <person name="Moolhuijzen P."/>
            <person name="Goolsby J.A."/>
            <person name="Tidwell J."/>
            <person name="Bellgard S.E."/>
            <person name="Bellgard M.I."/>
        </authorList>
    </citation>
    <scope>NUCLEOTIDE SEQUENCE</scope>
    <source>
        <tissue evidence="1">Shoot tissue taken approximately 20 cm above the soil surface</tissue>
    </source>
</reference>
<organism evidence="1">
    <name type="scientific">Arundo donax</name>
    <name type="common">Giant reed</name>
    <name type="synonym">Donax arundinaceus</name>
    <dbReference type="NCBI Taxonomy" id="35708"/>
    <lineage>
        <taxon>Eukaryota</taxon>
        <taxon>Viridiplantae</taxon>
        <taxon>Streptophyta</taxon>
        <taxon>Embryophyta</taxon>
        <taxon>Tracheophyta</taxon>
        <taxon>Spermatophyta</taxon>
        <taxon>Magnoliopsida</taxon>
        <taxon>Liliopsida</taxon>
        <taxon>Poales</taxon>
        <taxon>Poaceae</taxon>
        <taxon>PACMAD clade</taxon>
        <taxon>Arundinoideae</taxon>
        <taxon>Arundineae</taxon>
        <taxon>Arundo</taxon>
    </lineage>
</organism>
<evidence type="ECO:0000313" key="1">
    <source>
        <dbReference type="EMBL" id="JAE09980.1"/>
    </source>
</evidence>
<protein>
    <submittedName>
        <fullName evidence="1">Uncharacterized protein</fullName>
    </submittedName>
</protein>
<name>A0A0A9FA98_ARUDO</name>
<accession>A0A0A9FA98</accession>
<dbReference type="EMBL" id="GBRH01187916">
    <property type="protein sequence ID" value="JAE09980.1"/>
    <property type="molecule type" value="Transcribed_RNA"/>
</dbReference>
<proteinExistence type="predicted"/>
<dbReference type="AlphaFoldDB" id="A0A0A9FA98"/>
<reference evidence="1" key="1">
    <citation type="submission" date="2014-09" db="EMBL/GenBank/DDBJ databases">
        <authorList>
            <person name="Magalhaes I.L.F."/>
            <person name="Oliveira U."/>
            <person name="Santos F.R."/>
            <person name="Vidigal T.H.D.A."/>
            <person name="Brescovit A.D."/>
            <person name="Santos A.J."/>
        </authorList>
    </citation>
    <scope>NUCLEOTIDE SEQUENCE</scope>
    <source>
        <tissue evidence="1">Shoot tissue taken approximately 20 cm above the soil surface</tissue>
    </source>
</reference>
<sequence length="43" mass="5168">MISSIQLQRIGQEAPYRRQWPVTKLLKNNSSGYQTWNMFRIKV</sequence>